<sequence>MGSQHSPARFDSFVFSSIALHPSSLAIGAESTNAYGWGEEVGFYLNFRELNTSQSSFLMQRLQTLFPEREDAVMEVDVQVGSMSTKKGMNKEIFKFTDDTELFWMAKGCVDGKEFQKDLTRLRGIEEKTKEDITEACKTMKEVGKVSMKL</sequence>
<keyword evidence="2" id="KW-1185">Reference proteome</keyword>
<proteinExistence type="predicted"/>
<protein>
    <submittedName>
        <fullName evidence="1">Uncharacterized protein</fullName>
    </submittedName>
</protein>
<reference evidence="2" key="1">
    <citation type="submission" date="2017-11" db="EMBL/GenBank/DDBJ databases">
        <authorList>
            <person name="Lima N.C."/>
            <person name="Parody-Merino A.M."/>
            <person name="Battley P.F."/>
            <person name="Fidler A.E."/>
            <person name="Prosdocimi F."/>
        </authorList>
    </citation>
    <scope>NUCLEOTIDE SEQUENCE [LARGE SCALE GENOMIC DNA]</scope>
</reference>
<accession>A0A2I0TCE5</accession>
<dbReference type="EMBL" id="KZ512752">
    <property type="protein sequence ID" value="PKU31468.1"/>
    <property type="molecule type" value="Genomic_DNA"/>
</dbReference>
<evidence type="ECO:0000313" key="2">
    <source>
        <dbReference type="Proteomes" id="UP000233556"/>
    </source>
</evidence>
<gene>
    <name evidence="1" type="ORF">llap_18228</name>
</gene>
<dbReference type="Proteomes" id="UP000233556">
    <property type="component" value="Unassembled WGS sequence"/>
</dbReference>
<evidence type="ECO:0000313" key="1">
    <source>
        <dbReference type="EMBL" id="PKU31468.1"/>
    </source>
</evidence>
<reference evidence="2" key="2">
    <citation type="submission" date="2017-12" db="EMBL/GenBank/DDBJ databases">
        <title>Genome sequence of the Bar-tailed Godwit (Limosa lapponica baueri).</title>
        <authorList>
            <person name="Lima N.C.B."/>
            <person name="Parody-Merino A.M."/>
            <person name="Battley P.F."/>
            <person name="Fidler A.E."/>
            <person name="Prosdocimi F."/>
        </authorList>
    </citation>
    <scope>NUCLEOTIDE SEQUENCE [LARGE SCALE GENOMIC DNA]</scope>
</reference>
<dbReference type="AlphaFoldDB" id="A0A2I0TCE5"/>
<name>A0A2I0TCE5_LIMLA</name>
<organism evidence="1 2">
    <name type="scientific">Limosa lapponica baueri</name>
    <dbReference type="NCBI Taxonomy" id="1758121"/>
    <lineage>
        <taxon>Eukaryota</taxon>
        <taxon>Metazoa</taxon>
        <taxon>Chordata</taxon>
        <taxon>Craniata</taxon>
        <taxon>Vertebrata</taxon>
        <taxon>Euteleostomi</taxon>
        <taxon>Archelosauria</taxon>
        <taxon>Archosauria</taxon>
        <taxon>Dinosauria</taxon>
        <taxon>Saurischia</taxon>
        <taxon>Theropoda</taxon>
        <taxon>Coelurosauria</taxon>
        <taxon>Aves</taxon>
        <taxon>Neognathae</taxon>
        <taxon>Neoaves</taxon>
        <taxon>Charadriiformes</taxon>
        <taxon>Scolopacidae</taxon>
        <taxon>Limosa</taxon>
    </lineage>
</organism>